<dbReference type="EMBL" id="CP000766">
    <property type="protein sequence ID" value="ABY72718.1"/>
    <property type="molecule type" value="Genomic_DNA"/>
</dbReference>
<name>B0BXZ2_RICRO</name>
<accession>B0BXZ2</accession>
<proteinExistence type="predicted"/>
<dbReference type="Proteomes" id="UP000000796">
    <property type="component" value="Chromosome"/>
</dbReference>
<dbReference type="KEGG" id="rrj:RrIowa_0890"/>
<keyword evidence="2" id="KW-1185">Reference proteome</keyword>
<evidence type="ECO:0000313" key="2">
    <source>
        <dbReference type="Proteomes" id="UP000000796"/>
    </source>
</evidence>
<reference evidence="1 2" key="1">
    <citation type="journal article" date="2008" name="Infect. Immun.">
        <title>Genomic comparison of virulent Rickettsia rickettsii Sheila Smith and avirulent Rickettsia rickettsii Iowa.</title>
        <authorList>
            <person name="Ellison D.W."/>
            <person name="Clark T.R."/>
            <person name="Sturdevant D.E."/>
            <person name="Virtaneva K."/>
            <person name="Porcella S.F."/>
            <person name="Hackstadt T."/>
        </authorList>
    </citation>
    <scope>NUCLEOTIDE SEQUENCE [LARGE SCALE GENOMIC DNA]</scope>
    <source>
        <strain evidence="1 2">Iowa</strain>
    </source>
</reference>
<dbReference type="RefSeq" id="WP_012262430.1">
    <property type="nucleotide sequence ID" value="NC_010263.3"/>
</dbReference>
<dbReference type="HOGENOM" id="CLU_2155797_0_0_5"/>
<reference evidence="1 2" key="2">
    <citation type="journal article" date="2015" name="Infect. Immun.">
        <title>Comparative genome sequencing of Rickettsia rickettsii strains that differ in virulence.</title>
        <authorList>
            <person name="Clark T.R."/>
            <person name="Noriea N.F."/>
            <person name="Bublitz D.C."/>
            <person name="Ellison D.W."/>
            <person name="Martens C."/>
            <person name="Lutter E.I."/>
            <person name="Hackstadt T."/>
        </authorList>
    </citation>
    <scope>NUCLEOTIDE SEQUENCE [LARGE SCALE GENOMIC DNA]</scope>
    <source>
        <strain evidence="1 2">Iowa</strain>
    </source>
</reference>
<protein>
    <submittedName>
        <fullName evidence="1">Uncharacterized protein</fullName>
    </submittedName>
</protein>
<evidence type="ECO:0000313" key="1">
    <source>
        <dbReference type="EMBL" id="ABY72718.1"/>
    </source>
</evidence>
<dbReference type="AlphaFoldDB" id="B0BXZ2"/>
<gene>
    <name evidence="1" type="ordered locus">RrIowa_0890</name>
</gene>
<organism evidence="1 2">
    <name type="scientific">Rickettsia rickettsii (strain Iowa)</name>
    <dbReference type="NCBI Taxonomy" id="452659"/>
    <lineage>
        <taxon>Bacteria</taxon>
        <taxon>Pseudomonadati</taxon>
        <taxon>Pseudomonadota</taxon>
        <taxon>Alphaproteobacteria</taxon>
        <taxon>Rickettsiales</taxon>
        <taxon>Rickettsiaceae</taxon>
        <taxon>Rickettsieae</taxon>
        <taxon>Rickettsia</taxon>
        <taxon>spotted fever group</taxon>
    </lineage>
</organism>
<sequence length="112" mass="13004">MTEMLTFPGHFAGNHDTIFYNFVGNFIPPEWRNLNNNHGKRLSTTSRQLLSLIVSHINFYNKLGKQAEELQESFLFFEQKLGVCQKRVKQCLEELKGSGFIDFYSTTLIILI</sequence>
<dbReference type="GeneID" id="79937474"/>